<protein>
    <submittedName>
        <fullName evidence="3">Uncharacterized protein</fullName>
    </submittedName>
</protein>
<dbReference type="PANTHER" id="PTHR36578">
    <property type="entry name" value="CHROMOSOME 15, WHOLE GENOME SHOTGUN SEQUENCE"/>
    <property type="match status" value="1"/>
</dbReference>
<dbReference type="PANTHER" id="PTHR36578:SF1">
    <property type="entry name" value="APPLE DOMAIN-CONTAINING PROTEIN"/>
    <property type="match status" value="1"/>
</dbReference>
<evidence type="ECO:0000256" key="2">
    <source>
        <dbReference type="SAM" id="SignalP"/>
    </source>
</evidence>
<sequence>MHCTRTLLSIIATSSLVASSPFTHLKRDGASTSSWQPSATTTTSSDAPCPTTPEAGTYCGFINPEDPCAPQPGGQGPRIVPDTVSAFKDYTPFQSMSLNNTYAPGYTNIFTNLTASANLHSYLGLYYLDTYSPSACAQECNSAADCTSFNIYIERDPSQNPTKNDSTAPTVWGYWCPNPPSLTNYVCALWADAMYNSSATNYGQYRGGDFEVAIVGSNGFVKNGVYNMSSYWSGAPSVSAGPTSGMPTPQPSASGIVAYTGGASVLESGWMWMASAMVVAVMLVL</sequence>
<dbReference type="AlphaFoldDB" id="A0A9P8K1K2"/>
<keyword evidence="2" id="KW-0732">Signal</keyword>
<feature type="region of interest" description="Disordered" evidence="1">
    <location>
        <begin position="28"/>
        <end position="48"/>
    </location>
</feature>
<evidence type="ECO:0000313" key="3">
    <source>
        <dbReference type="EMBL" id="KAG9989273.1"/>
    </source>
</evidence>
<dbReference type="EMBL" id="JAHFXS010000093">
    <property type="protein sequence ID" value="KAG9989273.1"/>
    <property type="molecule type" value="Genomic_DNA"/>
</dbReference>
<name>A0A9P8K1K2_AURME</name>
<feature type="chain" id="PRO_5040240773" evidence="2">
    <location>
        <begin position="20"/>
        <end position="285"/>
    </location>
</feature>
<reference evidence="3" key="1">
    <citation type="journal article" date="2021" name="J Fungi (Basel)">
        <title>Virulence traits and population genomics of the black yeast Aureobasidium melanogenum.</title>
        <authorList>
            <person name="Cernosa A."/>
            <person name="Sun X."/>
            <person name="Gostincar C."/>
            <person name="Fang C."/>
            <person name="Gunde-Cimerman N."/>
            <person name="Song Z."/>
        </authorList>
    </citation>
    <scope>NUCLEOTIDE SEQUENCE</scope>
    <source>
        <strain evidence="3">EXF-9298</strain>
    </source>
</reference>
<feature type="compositionally biased region" description="Low complexity" evidence="1">
    <location>
        <begin position="37"/>
        <end position="48"/>
    </location>
</feature>
<keyword evidence="4" id="KW-1185">Reference proteome</keyword>
<organism evidence="3 4">
    <name type="scientific">Aureobasidium melanogenum</name>
    <name type="common">Aureobasidium pullulans var. melanogenum</name>
    <dbReference type="NCBI Taxonomy" id="46634"/>
    <lineage>
        <taxon>Eukaryota</taxon>
        <taxon>Fungi</taxon>
        <taxon>Dikarya</taxon>
        <taxon>Ascomycota</taxon>
        <taxon>Pezizomycotina</taxon>
        <taxon>Dothideomycetes</taxon>
        <taxon>Dothideomycetidae</taxon>
        <taxon>Dothideales</taxon>
        <taxon>Saccotheciaceae</taxon>
        <taxon>Aureobasidium</taxon>
    </lineage>
</organism>
<feature type="signal peptide" evidence="2">
    <location>
        <begin position="1"/>
        <end position="19"/>
    </location>
</feature>
<evidence type="ECO:0000313" key="4">
    <source>
        <dbReference type="Proteomes" id="UP000729357"/>
    </source>
</evidence>
<accession>A0A9P8K1K2</accession>
<gene>
    <name evidence="3" type="ORF">KCU98_g2007</name>
</gene>
<reference evidence="3" key="2">
    <citation type="submission" date="2021-08" db="EMBL/GenBank/DDBJ databases">
        <authorList>
            <person name="Gostincar C."/>
            <person name="Sun X."/>
            <person name="Song Z."/>
            <person name="Gunde-Cimerman N."/>
        </authorList>
    </citation>
    <scope>NUCLEOTIDE SEQUENCE</scope>
    <source>
        <strain evidence="3">EXF-9298</strain>
    </source>
</reference>
<evidence type="ECO:0000256" key="1">
    <source>
        <dbReference type="SAM" id="MobiDB-lite"/>
    </source>
</evidence>
<proteinExistence type="predicted"/>
<comment type="caution">
    <text evidence="3">The sequence shown here is derived from an EMBL/GenBank/DDBJ whole genome shotgun (WGS) entry which is preliminary data.</text>
</comment>
<feature type="non-terminal residue" evidence="3">
    <location>
        <position position="285"/>
    </location>
</feature>
<dbReference type="Proteomes" id="UP000729357">
    <property type="component" value="Unassembled WGS sequence"/>
</dbReference>